<protein>
    <submittedName>
        <fullName evidence="2">Bromodomain-containing protein</fullName>
    </submittedName>
</protein>
<feature type="region of interest" description="Disordered" evidence="1">
    <location>
        <begin position="1"/>
        <end position="33"/>
    </location>
</feature>
<keyword evidence="3" id="KW-1185">Reference proteome</keyword>
<evidence type="ECO:0000313" key="2">
    <source>
        <dbReference type="EMBL" id="OEH80608.1"/>
    </source>
</evidence>
<sequence>MATQDSAPHVASQHPPDAPQQSTSGEASLPVYLPQSSSTAAAFELQGSGVSQSLEAVQGNPQAEALVQQQAARSLADTPATPAGILAAVASSSIPPPPAATAAPAATALPATADGPLEAHRVAPFMPPKGADAAVPAALDSLGGSHAPSAATPCDAAGGAQAVEAVAPAKAAPLVLSQSLHARECECGELSLKAEELQLLQPFLLQYSWRLVPCAMPARKGGSSKSSRSRVCPSRRIAQELEALQSACDTAAMELGKRRQKRASSRYDDLAEDRKTGRLRTGSPASRTLARGREQAAPVLLLSSSSTSRESVEAAWSLAALDGAAF</sequence>
<dbReference type="EMBL" id="JROU02000031">
    <property type="protein sequence ID" value="OEH80608.1"/>
    <property type="molecule type" value="Genomic_DNA"/>
</dbReference>
<proteinExistence type="predicted"/>
<accession>A0A1D3DAZ9</accession>
<evidence type="ECO:0000256" key="1">
    <source>
        <dbReference type="SAM" id="MobiDB-lite"/>
    </source>
</evidence>
<reference evidence="2 3" key="1">
    <citation type="journal article" date="2016" name="BMC Genomics">
        <title>Comparative genomics reveals Cyclospora cayetanensis possesses coccidia-like metabolism and invasion components but unique surface antigens.</title>
        <authorList>
            <person name="Liu S."/>
            <person name="Wang L."/>
            <person name="Zheng H."/>
            <person name="Xu Z."/>
            <person name="Roellig D.M."/>
            <person name="Li N."/>
            <person name="Frace M.A."/>
            <person name="Tang K."/>
            <person name="Arrowood M.J."/>
            <person name="Moss D.M."/>
            <person name="Zhang L."/>
            <person name="Feng Y."/>
            <person name="Xiao L."/>
        </authorList>
    </citation>
    <scope>NUCLEOTIDE SEQUENCE [LARGE SCALE GENOMIC DNA]</scope>
    <source>
        <strain evidence="2 3">CHN_HEN01</strain>
    </source>
</reference>
<feature type="region of interest" description="Disordered" evidence="1">
    <location>
        <begin position="256"/>
        <end position="292"/>
    </location>
</feature>
<organism evidence="2 3">
    <name type="scientific">Cyclospora cayetanensis</name>
    <dbReference type="NCBI Taxonomy" id="88456"/>
    <lineage>
        <taxon>Eukaryota</taxon>
        <taxon>Sar</taxon>
        <taxon>Alveolata</taxon>
        <taxon>Apicomplexa</taxon>
        <taxon>Conoidasida</taxon>
        <taxon>Coccidia</taxon>
        <taxon>Eucoccidiorida</taxon>
        <taxon>Eimeriorina</taxon>
        <taxon>Eimeriidae</taxon>
        <taxon>Cyclospora</taxon>
    </lineage>
</organism>
<gene>
    <name evidence="2" type="ORF">cyc_08819</name>
</gene>
<evidence type="ECO:0000313" key="3">
    <source>
        <dbReference type="Proteomes" id="UP000095192"/>
    </source>
</evidence>
<name>A0A1D3DAZ9_9EIME</name>
<dbReference type="Proteomes" id="UP000095192">
    <property type="component" value="Unassembled WGS sequence"/>
</dbReference>
<feature type="compositionally biased region" description="Basic and acidic residues" evidence="1">
    <location>
        <begin position="265"/>
        <end position="276"/>
    </location>
</feature>
<dbReference type="InParanoid" id="A0A1D3DAZ9"/>
<dbReference type="AlphaFoldDB" id="A0A1D3DAZ9"/>
<comment type="caution">
    <text evidence="2">The sequence shown here is derived from an EMBL/GenBank/DDBJ whole genome shotgun (WGS) entry which is preliminary data.</text>
</comment>
<dbReference type="VEuPathDB" id="ToxoDB:cyc_08819"/>
<dbReference type="VEuPathDB" id="ToxoDB:LOC34624427"/>